<dbReference type="PANTHER" id="PTHR43383">
    <property type="entry name" value="NODULIN 6"/>
    <property type="match status" value="1"/>
</dbReference>
<dbReference type="OrthoDB" id="8244441at2"/>
<dbReference type="InterPro" id="IPR006680">
    <property type="entry name" value="Amidohydro-rel"/>
</dbReference>
<dbReference type="RefSeq" id="WP_126625455.1">
    <property type="nucleotide sequence ID" value="NZ_BIFT01000001.1"/>
</dbReference>
<dbReference type="GO" id="GO:0016787">
    <property type="term" value="F:hydrolase activity"/>
    <property type="evidence" value="ECO:0007669"/>
    <property type="project" value="UniProtKB-KW"/>
</dbReference>
<keyword evidence="3" id="KW-1185">Reference proteome</keyword>
<feature type="domain" description="Amidohydrolase-related" evidence="1">
    <location>
        <begin position="214"/>
        <end position="375"/>
    </location>
</feature>
<dbReference type="Gene3D" id="3.20.20.140">
    <property type="entry name" value="Metal-dependent hydrolases"/>
    <property type="match status" value="1"/>
</dbReference>
<dbReference type="Pfam" id="PF04909">
    <property type="entry name" value="Amidohydro_2"/>
    <property type="match status" value="1"/>
</dbReference>
<dbReference type="EMBL" id="BIFT01000001">
    <property type="protein sequence ID" value="GCE24784.1"/>
    <property type="molecule type" value="Genomic_DNA"/>
</dbReference>
<evidence type="ECO:0000313" key="3">
    <source>
        <dbReference type="Proteomes" id="UP000287171"/>
    </source>
</evidence>
<comment type="caution">
    <text evidence="2">The sequence shown here is derived from an EMBL/GenBank/DDBJ whole genome shotgun (WGS) entry which is preliminary data.</text>
</comment>
<dbReference type="InterPro" id="IPR032466">
    <property type="entry name" value="Metal_Hydrolase"/>
</dbReference>
<dbReference type="AlphaFoldDB" id="A0A402B0A7"/>
<reference evidence="3" key="1">
    <citation type="submission" date="2018-12" db="EMBL/GenBank/DDBJ databases">
        <title>Tengunoibacter tsumagoiensis gen. nov., sp. nov., Dictyobacter kobayashii sp. nov., D. alpinus sp. nov., and D. joshuensis sp. nov. and description of Dictyobacteraceae fam. nov. within the order Ktedonobacterales isolated from Tengu-no-mugimeshi.</title>
        <authorList>
            <person name="Wang C.M."/>
            <person name="Zheng Y."/>
            <person name="Sakai Y."/>
            <person name="Toyoda A."/>
            <person name="Minakuchi Y."/>
            <person name="Abe K."/>
            <person name="Yokota A."/>
            <person name="Yabe S."/>
        </authorList>
    </citation>
    <scope>NUCLEOTIDE SEQUENCE [LARGE SCALE GENOMIC DNA]</scope>
    <source>
        <strain evidence="3">Uno16</strain>
    </source>
</reference>
<accession>A0A402B0A7</accession>
<evidence type="ECO:0000259" key="1">
    <source>
        <dbReference type="Pfam" id="PF04909"/>
    </source>
</evidence>
<gene>
    <name evidence="2" type="ORF">KDA_02680</name>
</gene>
<keyword evidence="2" id="KW-0378">Hydrolase</keyword>
<proteinExistence type="predicted"/>
<dbReference type="SUPFAM" id="SSF51556">
    <property type="entry name" value="Metallo-dependent hydrolases"/>
    <property type="match status" value="1"/>
</dbReference>
<protein>
    <submittedName>
        <fullName evidence="2">Hydrolase</fullName>
    </submittedName>
</protein>
<name>A0A402B0A7_9CHLR</name>
<evidence type="ECO:0000313" key="2">
    <source>
        <dbReference type="EMBL" id="GCE24784.1"/>
    </source>
</evidence>
<dbReference type="PANTHER" id="PTHR43383:SF2">
    <property type="entry name" value="AMIDOHYDROLASE 2 FAMILY PROTEIN"/>
    <property type="match status" value="1"/>
</dbReference>
<dbReference type="Proteomes" id="UP000287171">
    <property type="component" value="Unassembled WGS sequence"/>
</dbReference>
<sequence>MLDLSGIPIIDNHCHPILNQQHMNVLDFRGYFTEATHPDFAQKHVQHSIYYTWLLRQLAQVYACSAAEEEIVRIHNSMSAEQLLALLVRAAGIETLILDTGHPSPEDCFSPQAIQQAAGCRTARMLRLETLMERLVIENTEFDALVERFELSLVDLKAQGYCALKSIVAYRCGLEIRTWSKDEAVQAFQEARAIVQRNGKLRLVQKPLIDYLLHRAFQQAAQQHIPIQFHTGYGDSDTDMRLGNPLHLRAVLEVSDYHHMPIILLHESYPYCQFGAYLAAIYPHVYFDLSYTIPLLDKLEMLAFTRQALSIAPASKIMYSSDGIHVPEMYWAGAIRGRVIIGQVLQEMLAADELDHEQAELFARFILHDNALLVYQL</sequence>
<organism evidence="2 3">
    <name type="scientific">Dictyobacter alpinus</name>
    <dbReference type="NCBI Taxonomy" id="2014873"/>
    <lineage>
        <taxon>Bacteria</taxon>
        <taxon>Bacillati</taxon>
        <taxon>Chloroflexota</taxon>
        <taxon>Ktedonobacteria</taxon>
        <taxon>Ktedonobacterales</taxon>
        <taxon>Dictyobacteraceae</taxon>
        <taxon>Dictyobacter</taxon>
    </lineage>
</organism>